<keyword evidence="3" id="KW-1185">Reference proteome</keyword>
<feature type="compositionally biased region" description="Basic residues" evidence="1">
    <location>
        <begin position="87"/>
        <end position="99"/>
    </location>
</feature>
<dbReference type="AlphaFoldDB" id="A0A9Q1KGZ0"/>
<reference evidence="2" key="1">
    <citation type="submission" date="2022-04" db="EMBL/GenBank/DDBJ databases">
        <title>Carnegiea gigantea Genome sequencing and assembly v2.</title>
        <authorList>
            <person name="Copetti D."/>
            <person name="Sanderson M.J."/>
            <person name="Burquez A."/>
            <person name="Wojciechowski M.F."/>
        </authorList>
    </citation>
    <scope>NUCLEOTIDE SEQUENCE</scope>
    <source>
        <strain evidence="2">SGP5-SGP5p</strain>
        <tissue evidence="2">Aerial part</tissue>
    </source>
</reference>
<comment type="caution">
    <text evidence="2">The sequence shown here is derived from an EMBL/GenBank/DDBJ whole genome shotgun (WGS) entry which is preliminary data.</text>
</comment>
<evidence type="ECO:0000313" key="2">
    <source>
        <dbReference type="EMBL" id="KAJ8442656.1"/>
    </source>
</evidence>
<dbReference type="EMBL" id="JAKOGI010000137">
    <property type="protein sequence ID" value="KAJ8442656.1"/>
    <property type="molecule type" value="Genomic_DNA"/>
</dbReference>
<sequence>MTLGHNSIDDDVGENLLIVNKMAKVFRQGKLWSRNRDGKDIIKALKNVMPQASRRKCVLHFQKNFISNYLGESELHALDPPFELRKRGGQKKHKRRKNRLPIPPQLSTIQPSGTKRCKKCKELDHNSLTCGQPRDENGRFKYKKKSRKNISNLVGRPRKIQRVNQASTSTAAASGVPTQSSQAI</sequence>
<feature type="region of interest" description="Disordered" evidence="1">
    <location>
        <begin position="162"/>
        <end position="184"/>
    </location>
</feature>
<organism evidence="2 3">
    <name type="scientific">Carnegiea gigantea</name>
    <dbReference type="NCBI Taxonomy" id="171969"/>
    <lineage>
        <taxon>Eukaryota</taxon>
        <taxon>Viridiplantae</taxon>
        <taxon>Streptophyta</taxon>
        <taxon>Embryophyta</taxon>
        <taxon>Tracheophyta</taxon>
        <taxon>Spermatophyta</taxon>
        <taxon>Magnoliopsida</taxon>
        <taxon>eudicotyledons</taxon>
        <taxon>Gunneridae</taxon>
        <taxon>Pentapetalae</taxon>
        <taxon>Caryophyllales</taxon>
        <taxon>Cactineae</taxon>
        <taxon>Cactaceae</taxon>
        <taxon>Cactoideae</taxon>
        <taxon>Echinocereeae</taxon>
        <taxon>Carnegiea</taxon>
    </lineage>
</organism>
<accession>A0A9Q1KGZ0</accession>
<gene>
    <name evidence="2" type="ORF">Cgig2_003700</name>
</gene>
<evidence type="ECO:0000313" key="3">
    <source>
        <dbReference type="Proteomes" id="UP001153076"/>
    </source>
</evidence>
<feature type="region of interest" description="Disordered" evidence="1">
    <location>
        <begin position="85"/>
        <end position="114"/>
    </location>
</feature>
<evidence type="ECO:0000256" key="1">
    <source>
        <dbReference type="SAM" id="MobiDB-lite"/>
    </source>
</evidence>
<dbReference type="Proteomes" id="UP001153076">
    <property type="component" value="Unassembled WGS sequence"/>
</dbReference>
<name>A0A9Q1KGZ0_9CARY</name>
<proteinExistence type="predicted"/>
<protein>
    <submittedName>
        <fullName evidence="2">Uncharacterized protein</fullName>
    </submittedName>
</protein>
<dbReference type="OrthoDB" id="1939383at2759"/>